<reference evidence="1" key="2">
    <citation type="submission" date="2021-02" db="EMBL/GenBank/DDBJ databases">
        <authorList>
            <person name="Kimball J.A."/>
            <person name="Haas M.W."/>
            <person name="Macchietto M."/>
            <person name="Kono T."/>
            <person name="Duquette J."/>
            <person name="Shao M."/>
        </authorList>
    </citation>
    <scope>NUCLEOTIDE SEQUENCE</scope>
    <source>
        <tissue evidence="1">Fresh leaf tissue</tissue>
    </source>
</reference>
<gene>
    <name evidence="1" type="ORF">GUJ93_ZPchr0010g10766</name>
</gene>
<protein>
    <submittedName>
        <fullName evidence="1">Uncharacterized protein</fullName>
    </submittedName>
</protein>
<sequence>MFLPFSSFCCSSAFLGFSASLSYCFFLLSFVEPKEPNLDPHCKPPILLFLDLMGNHDLTDFINDETQHIPFKNSKILSSDWTQSFRAIPSSLPG</sequence>
<evidence type="ECO:0000313" key="2">
    <source>
        <dbReference type="Proteomes" id="UP000729402"/>
    </source>
</evidence>
<name>A0A8J6BIP8_ZIZPA</name>
<organism evidence="1 2">
    <name type="scientific">Zizania palustris</name>
    <name type="common">Northern wild rice</name>
    <dbReference type="NCBI Taxonomy" id="103762"/>
    <lineage>
        <taxon>Eukaryota</taxon>
        <taxon>Viridiplantae</taxon>
        <taxon>Streptophyta</taxon>
        <taxon>Embryophyta</taxon>
        <taxon>Tracheophyta</taxon>
        <taxon>Spermatophyta</taxon>
        <taxon>Magnoliopsida</taxon>
        <taxon>Liliopsida</taxon>
        <taxon>Poales</taxon>
        <taxon>Poaceae</taxon>
        <taxon>BOP clade</taxon>
        <taxon>Oryzoideae</taxon>
        <taxon>Oryzeae</taxon>
        <taxon>Zizaniinae</taxon>
        <taxon>Zizania</taxon>
    </lineage>
</organism>
<reference evidence="1" key="1">
    <citation type="journal article" date="2021" name="bioRxiv">
        <title>Whole Genome Assembly and Annotation of Northern Wild Rice, Zizania palustris L., Supports a Whole Genome Duplication in the Zizania Genus.</title>
        <authorList>
            <person name="Haas M."/>
            <person name="Kono T."/>
            <person name="Macchietto M."/>
            <person name="Millas R."/>
            <person name="McGilp L."/>
            <person name="Shao M."/>
            <person name="Duquette J."/>
            <person name="Hirsch C.N."/>
            <person name="Kimball J."/>
        </authorList>
    </citation>
    <scope>NUCLEOTIDE SEQUENCE</scope>
    <source>
        <tissue evidence="1">Fresh leaf tissue</tissue>
    </source>
</reference>
<evidence type="ECO:0000313" key="1">
    <source>
        <dbReference type="EMBL" id="KAG8087974.1"/>
    </source>
</evidence>
<comment type="caution">
    <text evidence="1">The sequence shown here is derived from an EMBL/GenBank/DDBJ whole genome shotgun (WGS) entry which is preliminary data.</text>
</comment>
<accession>A0A8J6BIP8</accession>
<keyword evidence="2" id="KW-1185">Reference proteome</keyword>
<dbReference type="Proteomes" id="UP000729402">
    <property type="component" value="Unassembled WGS sequence"/>
</dbReference>
<proteinExistence type="predicted"/>
<dbReference type="AlphaFoldDB" id="A0A8J6BIP8"/>
<dbReference type="EMBL" id="JAAALK010000082">
    <property type="protein sequence ID" value="KAG8087974.1"/>
    <property type="molecule type" value="Genomic_DNA"/>
</dbReference>